<comment type="cofactor">
    <cofactor evidence="1">
        <name>[4Fe-4S] cluster</name>
        <dbReference type="ChEBI" id="CHEBI:49883"/>
    </cofactor>
</comment>
<dbReference type="PANTHER" id="PTHR43787:SF13">
    <property type="entry name" value="FEMO COFACTOR BIOSYNTHESIS PROTEIN NIFB"/>
    <property type="match status" value="1"/>
</dbReference>
<keyword evidence="8" id="KW-0411">Iron-sulfur</keyword>
<dbReference type="InterPro" id="IPR013785">
    <property type="entry name" value="Aldolase_TIM"/>
</dbReference>
<comment type="caution">
    <text evidence="12">The sequence shown here is derived from an EMBL/GenBank/DDBJ whole genome shotgun (WGS) entry which is preliminary data.</text>
</comment>
<dbReference type="SFLD" id="SFLDF00281">
    <property type="entry name" value="FeMo_cofactor_biosynthesis_pro"/>
    <property type="match status" value="1"/>
</dbReference>
<keyword evidence="9" id="KW-0535">Nitrogen fixation</keyword>
<dbReference type="EMBL" id="JYNY01000052">
    <property type="protein sequence ID" value="KJJ85876.1"/>
    <property type="molecule type" value="Genomic_DNA"/>
</dbReference>
<evidence type="ECO:0000256" key="9">
    <source>
        <dbReference type="ARBA" id="ARBA00023231"/>
    </source>
</evidence>
<dbReference type="InterPro" id="IPR058240">
    <property type="entry name" value="rSAM_sf"/>
</dbReference>
<dbReference type="AlphaFoldDB" id="A0A0F0CWD5"/>
<protein>
    <submittedName>
        <fullName evidence="12">Radical SAM protein</fullName>
    </submittedName>
</protein>
<keyword evidence="7" id="KW-0408">Iron</keyword>
<evidence type="ECO:0000256" key="1">
    <source>
        <dbReference type="ARBA" id="ARBA00001966"/>
    </source>
</evidence>
<feature type="domain" description="Radical SAM core" evidence="11">
    <location>
        <begin position="24"/>
        <end position="268"/>
    </location>
</feature>
<dbReference type="InterPro" id="IPR007197">
    <property type="entry name" value="rSAM"/>
</dbReference>
<evidence type="ECO:0000313" key="12">
    <source>
        <dbReference type="EMBL" id="KJJ85876.1"/>
    </source>
</evidence>
<dbReference type="GO" id="GO:0051539">
    <property type="term" value="F:4 iron, 4 sulfur cluster binding"/>
    <property type="evidence" value="ECO:0007669"/>
    <property type="project" value="UniProtKB-KW"/>
</dbReference>
<keyword evidence="13" id="KW-1185">Reference proteome</keyword>
<evidence type="ECO:0000256" key="7">
    <source>
        <dbReference type="ARBA" id="ARBA00023004"/>
    </source>
</evidence>
<evidence type="ECO:0000256" key="8">
    <source>
        <dbReference type="ARBA" id="ARBA00023014"/>
    </source>
</evidence>
<sequence>MTDARPYLNEDVLERHPCFSKTAHHKYGRIHLPVAPVCNIKCRYCTRLFDCVNESRPGVTSKLATPDEAVDKLERLVVREDFLSVVGIAGPGDPMANEATFETLKKVRAKFPDIMSCVSTNGLLLPERMDDLVDVGVKSLTVTINAVSPDVAQNIYSWIIWEGKRIEGKAAMDLLIANQWTGLKMAVDAGMSVKINTVLIPGINDGEMVKIASIGGSIGACLMNIIPLIPQSEFKDKQKPSREAIVTWQSICEPFIPQMTHCKQCRADAFGNLCEDKDMDLEVIYSILGQDYCDNVL</sequence>
<dbReference type="PANTHER" id="PTHR43787">
    <property type="entry name" value="FEMO COFACTOR BIOSYNTHESIS PROTEIN NIFB-RELATED"/>
    <property type="match status" value="1"/>
</dbReference>
<gene>
    <name evidence="12" type="ORF">OMAG_000256</name>
</gene>
<dbReference type="PATRIC" id="fig|1609969.3.peg.284"/>
<dbReference type="SFLD" id="SFLDG01067">
    <property type="entry name" value="SPASM/twitch_domain_containing"/>
    <property type="match status" value="1"/>
</dbReference>
<evidence type="ECO:0000256" key="6">
    <source>
        <dbReference type="ARBA" id="ARBA00022723"/>
    </source>
</evidence>
<dbReference type="CDD" id="cd01335">
    <property type="entry name" value="Radical_SAM"/>
    <property type="match status" value="1"/>
</dbReference>
<dbReference type="Proteomes" id="UP000033428">
    <property type="component" value="Unassembled WGS sequence"/>
</dbReference>
<dbReference type="Gene3D" id="3.20.20.70">
    <property type="entry name" value="Aldolase class I"/>
    <property type="match status" value="1"/>
</dbReference>
<proteinExistence type="inferred from homology"/>
<dbReference type="SUPFAM" id="SSF102114">
    <property type="entry name" value="Radical SAM enzymes"/>
    <property type="match status" value="1"/>
</dbReference>
<evidence type="ECO:0000256" key="10">
    <source>
        <dbReference type="ARBA" id="ARBA00023239"/>
    </source>
</evidence>
<dbReference type="SFLD" id="SFLDG01068">
    <property type="entry name" value="FeMo_cofactor_biosynthesis_pro"/>
    <property type="match status" value="1"/>
</dbReference>
<comment type="pathway">
    <text evidence="2">Cofactor biosynthesis; Fe-Mo cofactor biosynthesis.</text>
</comment>
<dbReference type="Pfam" id="PF04055">
    <property type="entry name" value="Radical_SAM"/>
    <property type="match status" value="1"/>
</dbReference>
<keyword evidence="5" id="KW-0949">S-adenosyl-L-methionine</keyword>
<dbReference type="UniPathway" id="UPA00782"/>
<dbReference type="PROSITE" id="PS51918">
    <property type="entry name" value="RADICAL_SAM"/>
    <property type="match status" value="1"/>
</dbReference>
<dbReference type="SFLD" id="SFLDS00029">
    <property type="entry name" value="Radical_SAM"/>
    <property type="match status" value="1"/>
</dbReference>
<reference evidence="12 13" key="1">
    <citation type="submission" date="2015-02" db="EMBL/GenBank/DDBJ databases">
        <title>Single-cell genomics of uncultivated deep-branching MTB reveals a conserved set of magnetosome genes.</title>
        <authorList>
            <person name="Kolinko S."/>
            <person name="Richter M."/>
            <person name="Glockner F.O."/>
            <person name="Brachmann A."/>
            <person name="Schuler D."/>
        </authorList>
    </citation>
    <scope>NUCLEOTIDE SEQUENCE [LARGE SCALE GENOMIC DNA]</scope>
    <source>
        <strain evidence="12">SKK-01</strain>
    </source>
</reference>
<comment type="similarity">
    <text evidence="3">Belongs to the radical SAM superfamily. NifB family.</text>
</comment>
<keyword evidence="4" id="KW-0004">4Fe-4S</keyword>
<keyword evidence="6" id="KW-0479">Metal-binding</keyword>
<evidence type="ECO:0000256" key="4">
    <source>
        <dbReference type="ARBA" id="ARBA00022485"/>
    </source>
</evidence>
<organism evidence="12 13">
    <name type="scientific">Candidatus Omnitrophus magneticus</name>
    <dbReference type="NCBI Taxonomy" id="1609969"/>
    <lineage>
        <taxon>Bacteria</taxon>
        <taxon>Pseudomonadati</taxon>
        <taxon>Candidatus Omnitrophota</taxon>
        <taxon>Candidatus Omnitrophus</taxon>
    </lineage>
</organism>
<evidence type="ECO:0000256" key="5">
    <source>
        <dbReference type="ARBA" id="ARBA00022691"/>
    </source>
</evidence>
<dbReference type="GO" id="GO:0046872">
    <property type="term" value="F:metal ion binding"/>
    <property type="evidence" value="ECO:0007669"/>
    <property type="project" value="UniProtKB-KW"/>
</dbReference>
<name>A0A0F0CWD5_9BACT</name>
<evidence type="ECO:0000256" key="3">
    <source>
        <dbReference type="ARBA" id="ARBA00006804"/>
    </source>
</evidence>
<evidence type="ECO:0000256" key="2">
    <source>
        <dbReference type="ARBA" id="ARBA00005155"/>
    </source>
</evidence>
<evidence type="ECO:0000259" key="11">
    <source>
        <dbReference type="PROSITE" id="PS51918"/>
    </source>
</evidence>
<keyword evidence="10" id="KW-0456">Lyase</keyword>
<accession>A0A0F0CWD5</accession>
<evidence type="ECO:0000313" key="13">
    <source>
        <dbReference type="Proteomes" id="UP000033428"/>
    </source>
</evidence>
<dbReference type="GO" id="GO:0016829">
    <property type="term" value="F:lyase activity"/>
    <property type="evidence" value="ECO:0007669"/>
    <property type="project" value="UniProtKB-KW"/>
</dbReference>